<name>A0AA36C6Y2_9BILA</name>
<organism evidence="1 2">
    <name type="scientific">Mesorhabditis spiculigera</name>
    <dbReference type="NCBI Taxonomy" id="96644"/>
    <lineage>
        <taxon>Eukaryota</taxon>
        <taxon>Metazoa</taxon>
        <taxon>Ecdysozoa</taxon>
        <taxon>Nematoda</taxon>
        <taxon>Chromadorea</taxon>
        <taxon>Rhabditida</taxon>
        <taxon>Rhabditina</taxon>
        <taxon>Rhabditomorpha</taxon>
        <taxon>Rhabditoidea</taxon>
        <taxon>Rhabditidae</taxon>
        <taxon>Mesorhabditinae</taxon>
        <taxon>Mesorhabditis</taxon>
    </lineage>
</organism>
<gene>
    <name evidence="1" type="ORF">MSPICULIGERA_LOCUS1740</name>
</gene>
<protein>
    <submittedName>
        <fullName evidence="1">Uncharacterized protein</fullName>
    </submittedName>
</protein>
<accession>A0AA36C6Y2</accession>
<evidence type="ECO:0000313" key="2">
    <source>
        <dbReference type="Proteomes" id="UP001177023"/>
    </source>
</evidence>
<dbReference type="Proteomes" id="UP001177023">
    <property type="component" value="Unassembled WGS sequence"/>
</dbReference>
<dbReference type="AlphaFoldDB" id="A0AA36C6Y2"/>
<dbReference type="EMBL" id="CATQJA010000530">
    <property type="protein sequence ID" value="CAJ0561130.1"/>
    <property type="molecule type" value="Genomic_DNA"/>
</dbReference>
<reference evidence="1" key="1">
    <citation type="submission" date="2023-06" db="EMBL/GenBank/DDBJ databases">
        <authorList>
            <person name="Delattre M."/>
        </authorList>
    </citation>
    <scope>NUCLEOTIDE SEQUENCE</scope>
    <source>
        <strain evidence="1">AF72</strain>
    </source>
</reference>
<keyword evidence="2" id="KW-1185">Reference proteome</keyword>
<evidence type="ECO:0000313" key="1">
    <source>
        <dbReference type="EMBL" id="CAJ0561130.1"/>
    </source>
</evidence>
<sequence length="214" mass="23814">MTFLADGLVEELKRAFQSVGNRMLKAGAAEYAAFFKKLEETRHELCRMEQVVLDSMSNTDAYNVNTPSIPAEIASSLDSTQIATSRAASAKPIWKWPEIEKAEQHVEEPPPESPKPVIKYFGSPLNHPHHGLTEDYFAVDELPAHPVFMGSGDNGQEDDEENSFKLLRRPIQFAPHLRPAGCSSTSSTGRAVYQVQMVNPASPLEFYVTHEKGR</sequence>
<proteinExistence type="predicted"/>
<comment type="caution">
    <text evidence="1">The sequence shown here is derived from an EMBL/GenBank/DDBJ whole genome shotgun (WGS) entry which is preliminary data.</text>
</comment>
<feature type="non-terminal residue" evidence="1">
    <location>
        <position position="214"/>
    </location>
</feature>